<evidence type="ECO:0008006" key="3">
    <source>
        <dbReference type="Google" id="ProtNLM"/>
    </source>
</evidence>
<dbReference type="Proteomes" id="UP001291623">
    <property type="component" value="Unassembled WGS sequence"/>
</dbReference>
<dbReference type="EMBL" id="JAVYJV010000007">
    <property type="protein sequence ID" value="KAK4366442.1"/>
    <property type="molecule type" value="Genomic_DNA"/>
</dbReference>
<sequence>MRQHAPLFSHNDGDTYGSIHLAVLNSIVTRHIRSDEPKAPHYSFPHVQKLLSISGGELKLLTTLKTLKSVRFVSVKITQRVVEYLLSDCHLLEQVSISTSNSLKNLEVSDSLPKLRSMVLARLKNLAYKVAWAAWPEGEVDELHFEAA</sequence>
<comment type="caution">
    <text evidence="1">The sequence shown here is derived from an EMBL/GenBank/DDBJ whole genome shotgun (WGS) entry which is preliminary data.</text>
</comment>
<organism evidence="1 2">
    <name type="scientific">Anisodus tanguticus</name>
    <dbReference type="NCBI Taxonomy" id="243964"/>
    <lineage>
        <taxon>Eukaryota</taxon>
        <taxon>Viridiplantae</taxon>
        <taxon>Streptophyta</taxon>
        <taxon>Embryophyta</taxon>
        <taxon>Tracheophyta</taxon>
        <taxon>Spermatophyta</taxon>
        <taxon>Magnoliopsida</taxon>
        <taxon>eudicotyledons</taxon>
        <taxon>Gunneridae</taxon>
        <taxon>Pentapetalae</taxon>
        <taxon>asterids</taxon>
        <taxon>lamiids</taxon>
        <taxon>Solanales</taxon>
        <taxon>Solanaceae</taxon>
        <taxon>Solanoideae</taxon>
        <taxon>Hyoscyameae</taxon>
        <taxon>Anisodus</taxon>
    </lineage>
</organism>
<accession>A0AAE1VEY7</accession>
<name>A0AAE1VEY7_9SOLA</name>
<protein>
    <recommendedName>
        <fullName evidence="3">FBD domain-containing protein</fullName>
    </recommendedName>
</protein>
<evidence type="ECO:0000313" key="1">
    <source>
        <dbReference type="EMBL" id="KAK4366442.1"/>
    </source>
</evidence>
<reference evidence="1" key="1">
    <citation type="submission" date="2023-12" db="EMBL/GenBank/DDBJ databases">
        <title>Genome assembly of Anisodus tanguticus.</title>
        <authorList>
            <person name="Wang Y.-J."/>
        </authorList>
    </citation>
    <scope>NUCLEOTIDE SEQUENCE</scope>
    <source>
        <strain evidence="1">KB-2021</strain>
        <tissue evidence="1">Leaf</tissue>
    </source>
</reference>
<evidence type="ECO:0000313" key="2">
    <source>
        <dbReference type="Proteomes" id="UP001291623"/>
    </source>
</evidence>
<keyword evidence="2" id="KW-1185">Reference proteome</keyword>
<proteinExistence type="predicted"/>
<dbReference type="AlphaFoldDB" id="A0AAE1VEY7"/>
<gene>
    <name evidence="1" type="ORF">RND71_014322</name>
</gene>